<organism evidence="3">
    <name type="scientific">Blastocystis hominis</name>
    <dbReference type="NCBI Taxonomy" id="12968"/>
    <lineage>
        <taxon>Eukaryota</taxon>
        <taxon>Sar</taxon>
        <taxon>Stramenopiles</taxon>
        <taxon>Bigyra</taxon>
        <taxon>Opalozoa</taxon>
        <taxon>Opalinata</taxon>
        <taxon>Blastocystidae</taxon>
        <taxon>Blastocystis</taxon>
    </lineage>
</organism>
<dbReference type="InParanoid" id="D8LW09"/>
<accession>D8LW09</accession>
<reference evidence="3" key="1">
    <citation type="submission" date="2010-02" db="EMBL/GenBank/DDBJ databases">
        <title>Sequencing and annotation of the Blastocystis hominis genome.</title>
        <authorList>
            <person name="Wincker P."/>
        </authorList>
    </citation>
    <scope>NUCLEOTIDE SEQUENCE</scope>
    <source>
        <strain evidence="3">Singapore isolate B</strain>
    </source>
</reference>
<evidence type="ECO:0000256" key="1">
    <source>
        <dbReference type="ARBA" id="ARBA00006964"/>
    </source>
</evidence>
<evidence type="ECO:0000313" key="4">
    <source>
        <dbReference type="Proteomes" id="UP000008312"/>
    </source>
</evidence>
<evidence type="ECO:0000256" key="2">
    <source>
        <dbReference type="PIRSR" id="PIRSR602678-1"/>
    </source>
</evidence>
<dbReference type="Pfam" id="PF01784">
    <property type="entry name" value="DUF34_NIF3"/>
    <property type="match status" value="1"/>
</dbReference>
<protein>
    <submittedName>
        <fullName evidence="3">Uncharacterized protein</fullName>
    </submittedName>
</protein>
<feature type="binding site" evidence="2">
    <location>
        <position position="170"/>
    </location>
    <ligand>
        <name>a divalent metal cation</name>
        <dbReference type="ChEBI" id="CHEBI:60240"/>
        <label>1</label>
    </ligand>
</feature>
<dbReference type="AlphaFoldDB" id="D8LW09"/>
<dbReference type="Gene3D" id="3.40.1390.30">
    <property type="entry name" value="NIF3 (NGG1p interacting factor 3)-like"/>
    <property type="match status" value="1"/>
</dbReference>
<dbReference type="GO" id="GO:0046872">
    <property type="term" value="F:metal ion binding"/>
    <property type="evidence" value="ECO:0007669"/>
    <property type="project" value="UniProtKB-KW"/>
</dbReference>
<keyword evidence="4" id="KW-1185">Reference proteome</keyword>
<feature type="binding site" evidence="2">
    <location>
        <position position="174"/>
    </location>
    <ligand>
        <name>a divalent metal cation</name>
        <dbReference type="ChEBI" id="CHEBI:60240"/>
        <label>1</label>
    </ligand>
</feature>
<dbReference type="OrthoDB" id="3345469at2759"/>
<dbReference type="GeneID" id="24922188"/>
<dbReference type="NCBIfam" id="TIGR00486">
    <property type="entry name" value="YbgI_SA1388"/>
    <property type="match status" value="1"/>
</dbReference>
<dbReference type="GO" id="GO:0005739">
    <property type="term" value="C:mitochondrion"/>
    <property type="evidence" value="ECO:0007669"/>
    <property type="project" value="TreeGrafter"/>
</dbReference>
<dbReference type="Proteomes" id="UP000008312">
    <property type="component" value="Unassembled WGS sequence"/>
</dbReference>
<name>D8LW09_BLAHO</name>
<dbReference type="PANTHER" id="PTHR13799:SF13">
    <property type="entry name" value="NIF3-LIKE PROTEIN 1"/>
    <property type="match status" value="1"/>
</dbReference>
<dbReference type="PANTHER" id="PTHR13799">
    <property type="entry name" value="NGG1 INTERACTING FACTOR 3"/>
    <property type="match status" value="1"/>
</dbReference>
<proteinExistence type="inferred from homology"/>
<dbReference type="FunFam" id="3.40.1390.30:FF:000001">
    <property type="entry name" value="GTP cyclohydrolase 1 type 2"/>
    <property type="match status" value="1"/>
</dbReference>
<dbReference type="RefSeq" id="XP_012894046.1">
    <property type="nucleotide sequence ID" value="XM_013038592.1"/>
</dbReference>
<gene>
    <name evidence="3" type="ORF">GSBLH_T00006063001</name>
</gene>
<keyword evidence="2" id="KW-0479">Metal-binding</keyword>
<feature type="binding site" evidence="2">
    <location>
        <position position="10"/>
    </location>
    <ligand>
        <name>a divalent metal cation</name>
        <dbReference type="ChEBI" id="CHEBI:60240"/>
        <label>1</label>
    </ligand>
</feature>
<comment type="similarity">
    <text evidence="1">Belongs to the GTP cyclohydrolase I type 2/NIF3 family.</text>
</comment>
<dbReference type="OMA" id="DINWSAR"/>
<evidence type="ECO:0000313" key="3">
    <source>
        <dbReference type="EMBL" id="CBK19998.2"/>
    </source>
</evidence>
<feature type="binding site" evidence="2">
    <location>
        <position position="48"/>
    </location>
    <ligand>
        <name>a divalent metal cation</name>
        <dbReference type="ChEBI" id="CHEBI:60240"/>
        <label>1</label>
    </ligand>
</feature>
<sequence length="229" mass="25004">MNASAIITYHPIIFHGIKKLTPDDRVARIVMGCIKNDIAVYSPHTACDASKGGVNDWIVDGLGEIASSAPITPDRENPEFGIGRIATLASPYPTISQLIERMKVHFAIPHLQLATNLPLDSPVRKVAVCAGSGDSVLAVIEADFYVSGELSHHVILDAVSHDRSVMVCNHSNTERGFLKELRARLESELGEEFTFVVSQTDRDPLSVFCFVCSTPVIRLIVYLFVDVSS</sequence>
<dbReference type="InterPro" id="IPR036069">
    <property type="entry name" value="DUF34/NIF3_sf"/>
</dbReference>
<dbReference type="EMBL" id="FN668638">
    <property type="protein sequence ID" value="CBK19998.2"/>
    <property type="molecule type" value="Genomic_DNA"/>
</dbReference>
<dbReference type="InterPro" id="IPR002678">
    <property type="entry name" value="DUF34/NIF3"/>
</dbReference>
<dbReference type="SUPFAM" id="SSF102705">
    <property type="entry name" value="NIF3 (NGG1p interacting factor 3)-like"/>
    <property type="match status" value="1"/>
</dbReference>